<dbReference type="InterPro" id="IPR029063">
    <property type="entry name" value="SAM-dependent_MTases_sf"/>
</dbReference>
<evidence type="ECO:0000256" key="1">
    <source>
        <dbReference type="ARBA" id="ARBA00022603"/>
    </source>
</evidence>
<evidence type="ECO:0000256" key="3">
    <source>
        <dbReference type="ARBA" id="ARBA00022691"/>
    </source>
</evidence>
<dbReference type="Gene3D" id="3.90.120.10">
    <property type="entry name" value="DNA Methylase, subunit A, domain 2"/>
    <property type="match status" value="1"/>
</dbReference>
<keyword evidence="1 6" id="KW-0489">Methyltransferase</keyword>
<evidence type="ECO:0000256" key="5">
    <source>
        <dbReference type="ARBA" id="ARBA00047422"/>
    </source>
</evidence>
<dbReference type="EMBL" id="JAGKQQ010000001">
    <property type="protein sequence ID" value="MBP3954355.1"/>
    <property type="molecule type" value="Genomic_DNA"/>
</dbReference>
<dbReference type="InterPro" id="IPR001525">
    <property type="entry name" value="C5_MeTfrase"/>
</dbReference>
<dbReference type="NCBIfam" id="TIGR00675">
    <property type="entry name" value="dcm"/>
    <property type="match status" value="1"/>
</dbReference>
<comment type="caution">
    <text evidence="9">The sequence shown here is derived from an EMBL/GenBank/DDBJ whole genome shotgun (WGS) entry which is preliminary data.</text>
</comment>
<feature type="active site" evidence="6">
    <location>
        <position position="74"/>
    </location>
</feature>
<dbReference type="CDD" id="cd00315">
    <property type="entry name" value="Cyt_C5_DNA_methylase"/>
    <property type="match status" value="1"/>
</dbReference>
<keyword evidence="3 6" id="KW-0949">S-adenosyl-L-methionine</keyword>
<dbReference type="PROSITE" id="PS00095">
    <property type="entry name" value="C5_MTASE_2"/>
    <property type="match status" value="1"/>
</dbReference>
<evidence type="ECO:0000256" key="4">
    <source>
        <dbReference type="ARBA" id="ARBA00022747"/>
    </source>
</evidence>
<sequence length="387" mass="43901">MNVMRTVELFAGIGGFRIAADRLGWETVWANDSSEKACIVYHDRFGPKELHQGDFTELKAVVPDHDVLTGGFPCQPFSSAGKKEGTRDARGTLFELIVDVLKMRRPKFFVLENVKRLLTMENGGHFATILGSLAELDYALEWRLLNAMHFGLPQNRERVVILGVRKTREQLDPRIRLALPEDFSTIKGRQRDRLAEPATWNTIPEHKARFPDWGLASAGRFFGLDLEKFTTACPLVRLAAVLQDTVPAEFDFTEATLKWAHENDPVNRFIHGVEILSNQRGGARMGYTIFGTNGVAPTLTSTTSRHYERYKIGERYRRLTNIEYARIQGFPDEHCKAVSVYDQYQLFGNAVPPPLVEWVLSRLSDDGITRHALPRRKEPATLFDDAN</sequence>
<comment type="catalytic activity">
    <reaction evidence="5 8">
        <text>a 2'-deoxycytidine in DNA + S-adenosyl-L-methionine = a 5-methyl-2'-deoxycytidine in DNA + S-adenosyl-L-homocysteine + H(+)</text>
        <dbReference type="Rhea" id="RHEA:13681"/>
        <dbReference type="Rhea" id="RHEA-COMP:11369"/>
        <dbReference type="Rhea" id="RHEA-COMP:11370"/>
        <dbReference type="ChEBI" id="CHEBI:15378"/>
        <dbReference type="ChEBI" id="CHEBI:57856"/>
        <dbReference type="ChEBI" id="CHEBI:59789"/>
        <dbReference type="ChEBI" id="CHEBI:85452"/>
        <dbReference type="ChEBI" id="CHEBI:85454"/>
        <dbReference type="EC" id="2.1.1.37"/>
    </reaction>
</comment>
<reference evidence="9 10" key="1">
    <citation type="submission" date="2021-04" db="EMBL/GenBank/DDBJ databases">
        <authorList>
            <person name="Ivanova A."/>
        </authorList>
    </citation>
    <scope>NUCLEOTIDE SEQUENCE [LARGE SCALE GENOMIC DNA]</scope>
    <source>
        <strain evidence="9 10">G18</strain>
    </source>
</reference>
<dbReference type="GO" id="GO:0003886">
    <property type="term" value="F:DNA (cytosine-5-)-methyltransferase activity"/>
    <property type="evidence" value="ECO:0007669"/>
    <property type="project" value="UniProtKB-EC"/>
</dbReference>
<dbReference type="Pfam" id="PF00145">
    <property type="entry name" value="DNA_methylase"/>
    <property type="match status" value="1"/>
</dbReference>
<evidence type="ECO:0000256" key="7">
    <source>
        <dbReference type="RuleBase" id="RU000416"/>
    </source>
</evidence>
<keyword evidence="10" id="KW-1185">Reference proteome</keyword>
<dbReference type="InterPro" id="IPR031303">
    <property type="entry name" value="C5_meth_CS"/>
</dbReference>
<gene>
    <name evidence="9" type="primary">dcm</name>
    <name evidence="9" type="ORF">J8F10_03465</name>
</gene>
<dbReference type="InterPro" id="IPR018117">
    <property type="entry name" value="C5_DNA_meth_AS"/>
</dbReference>
<dbReference type="Proteomes" id="UP000676565">
    <property type="component" value="Unassembled WGS sequence"/>
</dbReference>
<keyword evidence="2 6" id="KW-0808">Transferase</keyword>
<keyword evidence="4" id="KW-0680">Restriction system</keyword>
<dbReference type="PANTHER" id="PTHR10629:SF52">
    <property type="entry name" value="DNA (CYTOSINE-5)-METHYLTRANSFERASE 1"/>
    <property type="match status" value="1"/>
</dbReference>
<evidence type="ECO:0000313" key="10">
    <source>
        <dbReference type="Proteomes" id="UP000676565"/>
    </source>
</evidence>
<dbReference type="PROSITE" id="PS00094">
    <property type="entry name" value="C5_MTASE_1"/>
    <property type="match status" value="1"/>
</dbReference>
<dbReference type="InterPro" id="IPR050390">
    <property type="entry name" value="C5-Methyltransferase"/>
</dbReference>
<dbReference type="GO" id="GO:0032259">
    <property type="term" value="P:methylation"/>
    <property type="evidence" value="ECO:0007669"/>
    <property type="project" value="UniProtKB-KW"/>
</dbReference>
<dbReference type="SUPFAM" id="SSF53335">
    <property type="entry name" value="S-adenosyl-L-methionine-dependent methyltransferases"/>
    <property type="match status" value="1"/>
</dbReference>
<dbReference type="PANTHER" id="PTHR10629">
    <property type="entry name" value="CYTOSINE-SPECIFIC METHYLTRANSFERASE"/>
    <property type="match status" value="1"/>
</dbReference>
<comment type="similarity">
    <text evidence="6 7">Belongs to the class I-like SAM-binding methyltransferase superfamily. C5-methyltransferase family.</text>
</comment>
<dbReference type="Gene3D" id="3.40.50.150">
    <property type="entry name" value="Vaccinia Virus protein VP39"/>
    <property type="match status" value="1"/>
</dbReference>
<evidence type="ECO:0000313" key="9">
    <source>
        <dbReference type="EMBL" id="MBP3954355.1"/>
    </source>
</evidence>
<dbReference type="EC" id="2.1.1.37" evidence="8"/>
<accession>A0ABS5BKW8</accession>
<evidence type="ECO:0000256" key="2">
    <source>
        <dbReference type="ARBA" id="ARBA00022679"/>
    </source>
</evidence>
<name>A0ABS5BKW8_9BACT</name>
<protein>
    <recommendedName>
        <fullName evidence="8">Cytosine-specific methyltransferase</fullName>
        <ecNumber evidence="8">2.1.1.37</ecNumber>
    </recommendedName>
</protein>
<organism evidence="9 10">
    <name type="scientific">Gemmata palustris</name>
    <dbReference type="NCBI Taxonomy" id="2822762"/>
    <lineage>
        <taxon>Bacteria</taxon>
        <taxon>Pseudomonadati</taxon>
        <taxon>Planctomycetota</taxon>
        <taxon>Planctomycetia</taxon>
        <taxon>Gemmatales</taxon>
        <taxon>Gemmataceae</taxon>
        <taxon>Gemmata</taxon>
    </lineage>
</organism>
<evidence type="ECO:0000256" key="6">
    <source>
        <dbReference type="PROSITE-ProRule" id="PRU01016"/>
    </source>
</evidence>
<proteinExistence type="inferred from homology"/>
<dbReference type="PROSITE" id="PS51679">
    <property type="entry name" value="SAM_MT_C5"/>
    <property type="match status" value="1"/>
</dbReference>
<evidence type="ECO:0000256" key="8">
    <source>
        <dbReference type="RuleBase" id="RU000417"/>
    </source>
</evidence>
<dbReference type="PRINTS" id="PR00105">
    <property type="entry name" value="C5METTRFRASE"/>
</dbReference>